<proteinExistence type="predicted"/>
<dbReference type="HOGENOM" id="CLU_1214650_0_0_1"/>
<organism evidence="1 2">
    <name type="scientific">Colletotrichum fioriniae PJ7</name>
    <dbReference type="NCBI Taxonomy" id="1445577"/>
    <lineage>
        <taxon>Eukaryota</taxon>
        <taxon>Fungi</taxon>
        <taxon>Dikarya</taxon>
        <taxon>Ascomycota</taxon>
        <taxon>Pezizomycotina</taxon>
        <taxon>Sordariomycetes</taxon>
        <taxon>Hypocreomycetidae</taxon>
        <taxon>Glomerellales</taxon>
        <taxon>Glomerellaceae</taxon>
        <taxon>Colletotrichum</taxon>
        <taxon>Colletotrichum acutatum species complex</taxon>
    </lineage>
</organism>
<dbReference type="AlphaFoldDB" id="A0A010RVG5"/>
<dbReference type="EMBL" id="JARH01000341">
    <property type="protein sequence ID" value="EXF82129.1"/>
    <property type="molecule type" value="Genomic_DNA"/>
</dbReference>
<sequence length="228" mass="26239">MSHQALHQQPKNQTDVVSIERIKAPTSMSPRQCLEYLESVWKQDEPPSVYSNERLRQLLQEPLEVIVKQIDNRQTDVLEKWLHEDCHFIEECSDNLNAGTGKILRSGSKKEAISLFSKKNETRSERSVVIDTLVDHCNITCVYEATVEIEGRKDGKWVQNQPNKFYSAALYLEIDNDFKIIKMKYRHTDEVPSNLSMKDLVIAEAKLKRDRKASAAMAAYGDAIMLLR</sequence>
<dbReference type="KEGG" id="cfj:CFIO01_00643"/>
<name>A0A010RVG5_9PEZI</name>
<comment type="caution">
    <text evidence="1">The sequence shown here is derived from an EMBL/GenBank/DDBJ whole genome shotgun (WGS) entry which is preliminary data.</text>
</comment>
<accession>A0A010RVG5</accession>
<keyword evidence="2" id="KW-1185">Reference proteome</keyword>
<evidence type="ECO:0000313" key="2">
    <source>
        <dbReference type="Proteomes" id="UP000020467"/>
    </source>
</evidence>
<reference evidence="1 2" key="1">
    <citation type="submission" date="2014-02" db="EMBL/GenBank/DDBJ databases">
        <title>The genome sequence of Colletotrichum fioriniae PJ7.</title>
        <authorList>
            <person name="Baroncelli R."/>
            <person name="Thon M.R."/>
        </authorList>
    </citation>
    <scope>NUCLEOTIDE SEQUENCE [LARGE SCALE GENOMIC DNA]</scope>
    <source>
        <strain evidence="1 2">PJ7</strain>
    </source>
</reference>
<evidence type="ECO:0000313" key="1">
    <source>
        <dbReference type="EMBL" id="EXF82129.1"/>
    </source>
</evidence>
<dbReference type="Proteomes" id="UP000020467">
    <property type="component" value="Unassembled WGS sequence"/>
</dbReference>
<protein>
    <submittedName>
        <fullName evidence="1">Uncharacterized protein</fullName>
    </submittedName>
</protein>
<gene>
    <name evidence="1" type="ORF">CFIO01_00643</name>
</gene>